<evidence type="ECO:0000256" key="6">
    <source>
        <dbReference type="SAM" id="MobiDB-lite"/>
    </source>
</evidence>
<feature type="region of interest" description="Disordered" evidence="6">
    <location>
        <begin position="523"/>
        <end position="544"/>
    </location>
</feature>
<dbReference type="GO" id="GO:0034506">
    <property type="term" value="C:chromosome, centromeric core domain"/>
    <property type="evidence" value="ECO:0007669"/>
    <property type="project" value="TreeGrafter"/>
</dbReference>
<evidence type="ECO:0000256" key="2">
    <source>
        <dbReference type="ARBA" id="ARBA00022692"/>
    </source>
</evidence>
<dbReference type="GeneID" id="81601447"/>
<feature type="compositionally biased region" description="Polar residues" evidence="6">
    <location>
        <begin position="351"/>
        <end position="371"/>
    </location>
</feature>
<feature type="compositionally biased region" description="Pro residues" evidence="6">
    <location>
        <begin position="387"/>
        <end position="403"/>
    </location>
</feature>
<feature type="compositionally biased region" description="Low complexity" evidence="6">
    <location>
        <begin position="775"/>
        <end position="789"/>
    </location>
</feature>
<keyword evidence="9" id="KW-1185">Reference proteome</keyword>
<dbReference type="RefSeq" id="XP_056764030.1">
    <property type="nucleotide sequence ID" value="XM_056911204.1"/>
</dbReference>
<feature type="region of interest" description="Disordered" evidence="6">
    <location>
        <begin position="732"/>
        <end position="851"/>
    </location>
</feature>
<reference evidence="8" key="1">
    <citation type="submission" date="2022-12" db="EMBL/GenBank/DDBJ databases">
        <authorList>
            <person name="Petersen C."/>
        </authorList>
    </citation>
    <scope>NUCLEOTIDE SEQUENCE</scope>
    <source>
        <strain evidence="8">IBT 16125</strain>
    </source>
</reference>
<keyword evidence="2" id="KW-0812">Transmembrane</keyword>
<dbReference type="InterPro" id="IPR018617">
    <property type="entry name" value="Ima1_N"/>
</dbReference>
<keyword evidence="4" id="KW-0472">Membrane</keyword>
<reference evidence="8" key="2">
    <citation type="journal article" date="2023" name="IMA Fungus">
        <title>Comparative genomic study of the Penicillium genus elucidates a diverse pangenome and 15 lateral gene transfer events.</title>
        <authorList>
            <person name="Petersen C."/>
            <person name="Sorensen T."/>
            <person name="Nielsen M.R."/>
            <person name="Sondergaard T.E."/>
            <person name="Sorensen J.L."/>
            <person name="Fitzpatrick D.A."/>
            <person name="Frisvad J.C."/>
            <person name="Nielsen K.L."/>
        </authorList>
    </citation>
    <scope>NUCLEOTIDE SEQUENCE</scope>
    <source>
        <strain evidence="8">IBT 16125</strain>
    </source>
</reference>
<dbReference type="InterPro" id="IPR042321">
    <property type="entry name" value="Ima1"/>
</dbReference>
<feature type="region of interest" description="Disordered" evidence="6">
    <location>
        <begin position="343"/>
        <end position="457"/>
    </location>
</feature>
<evidence type="ECO:0000313" key="8">
    <source>
        <dbReference type="EMBL" id="KAJ5443950.1"/>
    </source>
</evidence>
<dbReference type="GO" id="GO:0034992">
    <property type="term" value="C:microtubule organizing center attachment site"/>
    <property type="evidence" value="ECO:0007669"/>
    <property type="project" value="TreeGrafter"/>
</dbReference>
<dbReference type="EMBL" id="JAPVEA010000007">
    <property type="protein sequence ID" value="KAJ5443950.1"/>
    <property type="molecule type" value="Genomic_DNA"/>
</dbReference>
<feature type="domain" description="Ima1 N-terminal" evidence="7">
    <location>
        <begin position="8"/>
        <end position="134"/>
    </location>
</feature>
<comment type="subcellular location">
    <subcellularLocation>
        <location evidence="1">Nucleus inner membrane</location>
        <topology evidence="1">Multi-pass membrane protein</topology>
    </subcellularLocation>
</comment>
<sequence length="851" mass="93905">MALFSKRLTCFYCGRRATQPVRGPVRKFHCEHCEADNYLDQNGDITDPPAEDTNRFNQGADASSSALDSTDVAGSSSFCSKCIRNQHLFRSSLAAYFPPSDDPSDAEYERGYAQFKKGLEERYPQVCDACGPRVLEEIRKKGYEAKADHLRRMMDRSRASKTLRQARDRSWQSLLVYAGAFGYWTSVGGQLTWDVTSILTSSGPSFDPDLSSDIPVSVLSCVSQTAQMGRLPSECSIDLSSTAGLALIAGLLSIWWNPKLRMKVEGRTGRFAGFAEYYQAQLITLVARCVFWELLKDPSASALGPSLPPALHTFMIAFTLLSVVISRRVVDYNTQPLVDWSDNSWERPLRSSGTSPISSPRPQRDTITPSHTGGPLDQRFPLEKLAPPLPPASQSPAFPTPPPEVDEMEWTPSAPQPVLQPNGSVQRRERPSVFDGPSPFTGSLPPAPKPPAWNLRNQPSAKPIERVVQPNPFHRGLYNPPNQWQLKASSPEPVFRPPSFFPTSDLNTSTGLETLFERAFDIDPESPKSDWKQQSPNQKPYSPPSSHLLFQYLRLALLMGSMAAWTFSQNHQLSIPGNYIEACALGSASLIAGFALLEAVKRPLVHWNGMEILVYITELAAAVHLGAHLPQASYEREYFDRYGKLLLVFMAVQEGLGDPSAYFTTAIISSIFVARSTSSSLVSHPFHVRQSPSGTIRHFALRSPPLSFSTTTGSSSFSSGLSSALPSAPNYRIASSSSHPHNRFPTPRKNPHSFTMSDLRVNDPPSDYDQDSDTETVATTATNMTDATTRNIRYGRHPNSEFGSAFSPRRNELGPGIGGLSLEDRPASRRVTRSQTQQGLTGRRFPGRAVR</sequence>
<gene>
    <name evidence="8" type="ORF">N7458_007822</name>
</gene>
<protein>
    <recommendedName>
        <fullName evidence="7">Ima1 N-terminal domain-containing protein</fullName>
    </recommendedName>
</protein>
<dbReference type="GO" id="GO:0044732">
    <property type="term" value="C:mitotic spindle pole body"/>
    <property type="evidence" value="ECO:0007669"/>
    <property type="project" value="TreeGrafter"/>
</dbReference>
<dbReference type="AlphaFoldDB" id="A0AAD6G1G7"/>
<proteinExistence type="predicted"/>
<evidence type="ECO:0000256" key="1">
    <source>
        <dbReference type="ARBA" id="ARBA00004473"/>
    </source>
</evidence>
<organism evidence="8 9">
    <name type="scientific">Penicillium daleae</name>
    <dbReference type="NCBI Taxonomy" id="63821"/>
    <lineage>
        <taxon>Eukaryota</taxon>
        <taxon>Fungi</taxon>
        <taxon>Dikarya</taxon>
        <taxon>Ascomycota</taxon>
        <taxon>Pezizomycotina</taxon>
        <taxon>Eurotiomycetes</taxon>
        <taxon>Eurotiomycetidae</taxon>
        <taxon>Eurotiales</taxon>
        <taxon>Aspergillaceae</taxon>
        <taxon>Penicillium</taxon>
    </lineage>
</organism>
<name>A0AAD6G1G7_9EURO</name>
<dbReference type="PANTHER" id="PTHR28538">
    <property type="entry name" value="INTEGRAL INNER NUCLEAR MEMBRANE PROTEIN IMA1"/>
    <property type="match status" value="1"/>
</dbReference>
<evidence type="ECO:0000256" key="5">
    <source>
        <dbReference type="ARBA" id="ARBA00023242"/>
    </source>
</evidence>
<dbReference type="Pfam" id="PF09779">
    <property type="entry name" value="Ima1_N"/>
    <property type="match status" value="1"/>
</dbReference>
<comment type="caution">
    <text evidence="8">The sequence shown here is derived from an EMBL/GenBank/DDBJ whole genome shotgun (WGS) entry which is preliminary data.</text>
</comment>
<dbReference type="GO" id="GO:0005637">
    <property type="term" value="C:nuclear inner membrane"/>
    <property type="evidence" value="ECO:0007669"/>
    <property type="project" value="UniProtKB-SubCell"/>
</dbReference>
<evidence type="ECO:0000256" key="4">
    <source>
        <dbReference type="ARBA" id="ARBA00023136"/>
    </source>
</evidence>
<feature type="region of interest" description="Disordered" evidence="6">
    <location>
        <begin position="41"/>
        <end position="68"/>
    </location>
</feature>
<accession>A0AAD6G1G7</accession>
<evidence type="ECO:0000313" key="9">
    <source>
        <dbReference type="Proteomes" id="UP001213681"/>
    </source>
</evidence>
<dbReference type="PANTHER" id="PTHR28538:SF1">
    <property type="entry name" value="INTEGRAL INNER NUCLEAR MEMBRANE PROTEIN IMA1"/>
    <property type="match status" value="1"/>
</dbReference>
<dbReference type="Proteomes" id="UP001213681">
    <property type="component" value="Unassembled WGS sequence"/>
</dbReference>
<keyword evidence="3" id="KW-1133">Transmembrane helix</keyword>
<evidence type="ECO:0000259" key="7">
    <source>
        <dbReference type="Pfam" id="PF09779"/>
    </source>
</evidence>
<evidence type="ECO:0000256" key="3">
    <source>
        <dbReference type="ARBA" id="ARBA00022989"/>
    </source>
</evidence>
<dbReference type="GO" id="GO:0071765">
    <property type="term" value="P:nuclear inner membrane organization"/>
    <property type="evidence" value="ECO:0007669"/>
    <property type="project" value="InterPro"/>
</dbReference>
<keyword evidence="5" id="KW-0539">Nucleus</keyword>